<gene>
    <name evidence="1" type="ORF">F130042H8_29020</name>
</gene>
<evidence type="ECO:0000313" key="2">
    <source>
        <dbReference type="Proteomes" id="UP001600894"/>
    </source>
</evidence>
<accession>A0ABQ0B0R7</accession>
<evidence type="ECO:0000313" key="1">
    <source>
        <dbReference type="EMBL" id="GAA6269842.1"/>
    </source>
</evidence>
<dbReference type="Proteomes" id="UP001600894">
    <property type="component" value="Unassembled WGS sequence"/>
</dbReference>
<comment type="caution">
    <text evidence="1">The sequence shown here is derived from an EMBL/GenBank/DDBJ whole genome shotgun (WGS) entry which is preliminary data.</text>
</comment>
<proteinExistence type="predicted"/>
<organism evidence="1 2">
    <name type="scientific">Enterocloster alcoholdehydrogenati</name>
    <dbReference type="NCBI Taxonomy" id="2547410"/>
    <lineage>
        <taxon>Bacteria</taxon>
        <taxon>Bacillati</taxon>
        <taxon>Bacillota</taxon>
        <taxon>Clostridia</taxon>
        <taxon>Lachnospirales</taxon>
        <taxon>Lachnospiraceae</taxon>
        <taxon>Enterocloster</taxon>
    </lineage>
</organism>
<protein>
    <submittedName>
        <fullName evidence="1">Uncharacterized protein</fullName>
    </submittedName>
</protein>
<dbReference type="EMBL" id="BAABXL010000001">
    <property type="protein sequence ID" value="GAA6269842.1"/>
    <property type="molecule type" value="Genomic_DNA"/>
</dbReference>
<reference evidence="1 2" key="1">
    <citation type="submission" date="2024-04" db="EMBL/GenBank/DDBJ databases">
        <title>Defined microbial consortia suppress multidrug-resistant proinflammatory Enterobacteriaceae via ecological control.</title>
        <authorList>
            <person name="Furuichi M."/>
            <person name="Kawaguchi T."/>
            <person name="Pust M."/>
            <person name="Yasuma K."/>
            <person name="Plichta D."/>
            <person name="Hasegawa N."/>
            <person name="Ohya T."/>
            <person name="Bhattarai S."/>
            <person name="Sasajima S."/>
            <person name="Aoto Y."/>
            <person name="Tuganbaev T."/>
            <person name="Yaginuma M."/>
            <person name="Ueda M."/>
            <person name="Okahashi N."/>
            <person name="Amafuji K."/>
            <person name="Kiridooshi Y."/>
            <person name="Sugita K."/>
            <person name="Strazar M."/>
            <person name="Skelly A."/>
            <person name="Suda W."/>
            <person name="Hattori M."/>
            <person name="Nakamoto N."/>
            <person name="Caballero S."/>
            <person name="Norman J."/>
            <person name="Olle B."/>
            <person name="Tanoue T."/>
            <person name="Arita M."/>
            <person name="Bucci V."/>
            <person name="Atarashi K."/>
            <person name="Xavier R."/>
            <person name="Honda K."/>
        </authorList>
    </citation>
    <scope>NUCLEOTIDE SEQUENCE [LARGE SCALE GENOMIC DNA]</scope>
    <source>
        <strain evidence="2">f13</strain>
    </source>
</reference>
<name>A0ABQ0B0R7_9FIRM</name>
<keyword evidence="2" id="KW-1185">Reference proteome</keyword>
<sequence length="62" mass="7542">MFFKIKDFMESYISNLFQKENIWDKSDISYVFPKDVLKLAEKGGFLFLMYFKRDMRLISISK</sequence>